<gene>
    <name evidence="1" type="ORF">IPF_583</name>
</gene>
<protein>
    <submittedName>
        <fullName evidence="1">Similarity. Hypothetical start</fullName>
    </submittedName>
</protein>
<organism evidence="1">
    <name type="scientific">Microcystis aeruginosa (strain PCC 7806)</name>
    <dbReference type="NCBI Taxonomy" id="267872"/>
    <lineage>
        <taxon>Bacteria</taxon>
        <taxon>Bacillati</taxon>
        <taxon>Cyanobacteriota</taxon>
        <taxon>Cyanophyceae</taxon>
        <taxon>Oscillatoriophycideae</taxon>
        <taxon>Chroococcales</taxon>
        <taxon>Microcystaceae</taxon>
        <taxon>Microcystis</taxon>
    </lineage>
</organism>
<evidence type="ECO:0000313" key="1">
    <source>
        <dbReference type="EMBL" id="CAO86841.1"/>
    </source>
</evidence>
<reference evidence="1" key="1">
    <citation type="submission" date="2007-08" db="EMBL/GenBank/DDBJ databases">
        <authorList>
            <person name="Frangeul L."/>
        </authorList>
    </citation>
    <scope>NUCLEOTIDE SEQUENCE</scope>
    <source>
        <strain evidence="1">PCC 7806</strain>
    </source>
</reference>
<name>A8YDF2_MICA7</name>
<proteinExistence type="predicted"/>
<dbReference type="EMBL" id="AM778922">
    <property type="protein sequence ID" value="CAO86841.1"/>
    <property type="molecule type" value="Genomic_DNA"/>
</dbReference>
<accession>A8YDF2</accession>
<sequence>MLTDYCSLITDKAMTLKEQLIKEIEQTPDTLLTQLLDFLLFIKERHTEIEITEEEQANIIASESAYQAGDYLTLEEYEATQG</sequence>
<dbReference type="AlphaFoldDB" id="A8YDF2"/>